<name>A0AAQ4DB21_AMBAM</name>
<evidence type="ECO:0000313" key="1">
    <source>
        <dbReference type="EMBL" id="KAK8759661.1"/>
    </source>
</evidence>
<protein>
    <submittedName>
        <fullName evidence="1">Uncharacterized protein</fullName>
    </submittedName>
</protein>
<proteinExistence type="predicted"/>
<gene>
    <name evidence="1" type="ORF">V5799_002704</name>
</gene>
<reference evidence="1 2" key="1">
    <citation type="journal article" date="2023" name="Arcadia Sci">
        <title>De novo assembly of a long-read Amblyomma americanum tick genome.</title>
        <authorList>
            <person name="Chou S."/>
            <person name="Poskanzer K.E."/>
            <person name="Rollins M."/>
            <person name="Thuy-Boun P.S."/>
        </authorList>
    </citation>
    <scope>NUCLEOTIDE SEQUENCE [LARGE SCALE GENOMIC DNA]</scope>
    <source>
        <strain evidence="1">F_SG_1</strain>
        <tissue evidence="1">Salivary glands</tissue>
    </source>
</reference>
<dbReference type="AlphaFoldDB" id="A0AAQ4DB21"/>
<dbReference type="EMBL" id="JARKHS020032761">
    <property type="protein sequence ID" value="KAK8759661.1"/>
    <property type="molecule type" value="Genomic_DNA"/>
</dbReference>
<dbReference type="Proteomes" id="UP001321473">
    <property type="component" value="Unassembled WGS sequence"/>
</dbReference>
<evidence type="ECO:0000313" key="2">
    <source>
        <dbReference type="Proteomes" id="UP001321473"/>
    </source>
</evidence>
<organism evidence="1 2">
    <name type="scientific">Amblyomma americanum</name>
    <name type="common">Lone star tick</name>
    <dbReference type="NCBI Taxonomy" id="6943"/>
    <lineage>
        <taxon>Eukaryota</taxon>
        <taxon>Metazoa</taxon>
        <taxon>Ecdysozoa</taxon>
        <taxon>Arthropoda</taxon>
        <taxon>Chelicerata</taxon>
        <taxon>Arachnida</taxon>
        <taxon>Acari</taxon>
        <taxon>Parasitiformes</taxon>
        <taxon>Ixodida</taxon>
        <taxon>Ixodoidea</taxon>
        <taxon>Ixodidae</taxon>
        <taxon>Amblyomminae</taxon>
        <taxon>Amblyomma</taxon>
    </lineage>
</organism>
<keyword evidence="2" id="KW-1185">Reference proteome</keyword>
<sequence length="211" mass="23347">MLADPRYIDIKKFDAYYTFGDILALPEPRDYNEVVGSEFIADGLGPCGRPEPVSVHRAVRIKVRSWVPLECGRPLVPRTGVQYVVLYASGYGRAPEVPCGGTSRLPVNCTRGKSADCTYQLTIDPSCLRVGKTAKVVLRQMWRRKTEVLVEALDVGYLAPTATVVRAIINGAPLVFLSDVEVLLLSEKRTLRLCSSLTSERLKTCPFLNET</sequence>
<comment type="caution">
    <text evidence="1">The sequence shown here is derived from an EMBL/GenBank/DDBJ whole genome shotgun (WGS) entry which is preliminary data.</text>
</comment>
<accession>A0AAQ4DB21</accession>